<dbReference type="InterPro" id="IPR051083">
    <property type="entry name" value="GrpII_Intron_Splice-Mob/Def"/>
</dbReference>
<name>A0A3N5CSN5_9SPHN</name>
<dbReference type="PANTHER" id="PTHR34047:SF8">
    <property type="entry name" value="PROTEIN YKFC"/>
    <property type="match status" value="1"/>
</dbReference>
<proteinExistence type="inferred from homology"/>
<dbReference type="SUPFAM" id="SSF56672">
    <property type="entry name" value="DNA/RNA polymerases"/>
    <property type="match status" value="1"/>
</dbReference>
<dbReference type="InterPro" id="IPR043502">
    <property type="entry name" value="DNA/RNA_pol_sf"/>
</dbReference>
<comment type="caution">
    <text evidence="3">The sequence shown here is derived from an EMBL/GenBank/DDBJ whole genome shotgun (WGS) entry which is preliminary data.</text>
</comment>
<dbReference type="RefSeq" id="WP_123881292.1">
    <property type="nucleotide sequence ID" value="NZ_RPFZ01000001.1"/>
</dbReference>
<feature type="domain" description="Reverse transcriptase" evidence="2">
    <location>
        <begin position="95"/>
        <end position="329"/>
    </location>
</feature>
<evidence type="ECO:0000313" key="3">
    <source>
        <dbReference type="EMBL" id="RPF72154.1"/>
    </source>
</evidence>
<dbReference type="EMBL" id="RPFZ01000001">
    <property type="protein sequence ID" value="RPF72154.1"/>
    <property type="molecule type" value="Genomic_DNA"/>
</dbReference>
<protein>
    <recommendedName>
        <fullName evidence="2">Reverse transcriptase domain-containing protein</fullName>
    </recommendedName>
</protein>
<dbReference type="PROSITE" id="PS50878">
    <property type="entry name" value="RT_POL"/>
    <property type="match status" value="1"/>
</dbReference>
<reference evidence="3 4" key="1">
    <citation type="submission" date="2018-11" db="EMBL/GenBank/DDBJ databases">
        <title>Erythrobacter spongiae sp. nov., isolated from a marine sponge.</title>
        <authorList>
            <person name="Zhuang L."/>
            <person name="Luo L."/>
        </authorList>
    </citation>
    <scope>NUCLEOTIDE SEQUENCE [LARGE SCALE GENOMIC DNA]</scope>
    <source>
        <strain evidence="3 4">HN-E23</strain>
    </source>
</reference>
<dbReference type="PANTHER" id="PTHR34047">
    <property type="entry name" value="NUCLEAR INTRON MATURASE 1, MITOCHONDRIAL-RELATED"/>
    <property type="match status" value="1"/>
</dbReference>
<dbReference type="Gene3D" id="3.30.70.270">
    <property type="match status" value="1"/>
</dbReference>
<evidence type="ECO:0000313" key="4">
    <source>
        <dbReference type="Proteomes" id="UP000275232"/>
    </source>
</evidence>
<comment type="similarity">
    <text evidence="1">Belongs to the bacterial reverse transcriptase family.</text>
</comment>
<sequence>MTPYRPLRTYGLVPLNHPPTDEWEPARVPIRRAKKATAKLLRRIERARDAGDRRQVRYLTDRYLRSYSVKLAATAKVNTILKGGERAKSKELIATARTIDPFRPAGEQAHVVPIKKDNGSTRLLTLFGLKRSTEQRMVQQLLCRLHRPDPRQHAMQEGEDGRNEAAKAVLNAVDGDARWFIGLDITDYYPSIDTRRLHNLIPLPRRIIDNVICPPAMDDVRVRYNGLVDVLRLAEASQSGVSQGSRTSPIVADIVIKHILDGLHCPATVINYADDFGVMARTKREVTTIAQSLVRALAHSPAGCLQLRNKVHGTARRVADGFEFLGYHFRSRRGTVICQPADKNLIKFNTKTCAYILEAEAGHAKALLRFRRYMKSWWSSFPLVRAHLDGNDMFFARHHVRELVRRRYRRTMPLAEIALEMDGENFAPLPPHTEIMRIAQTIRERRNSRIGKRPTYRTDVPWWE</sequence>
<dbReference type="InterPro" id="IPR000477">
    <property type="entry name" value="RT_dom"/>
</dbReference>
<evidence type="ECO:0000256" key="1">
    <source>
        <dbReference type="ARBA" id="ARBA00034120"/>
    </source>
</evidence>
<evidence type="ECO:0000259" key="2">
    <source>
        <dbReference type="PROSITE" id="PS50878"/>
    </source>
</evidence>
<gene>
    <name evidence="3" type="ORF">EG799_11375</name>
</gene>
<dbReference type="Proteomes" id="UP000275232">
    <property type="component" value="Unassembled WGS sequence"/>
</dbReference>
<keyword evidence="4" id="KW-1185">Reference proteome</keyword>
<organism evidence="3 4">
    <name type="scientific">Aurantiacibacter spongiae</name>
    <dbReference type="NCBI Taxonomy" id="2488860"/>
    <lineage>
        <taxon>Bacteria</taxon>
        <taxon>Pseudomonadati</taxon>
        <taxon>Pseudomonadota</taxon>
        <taxon>Alphaproteobacteria</taxon>
        <taxon>Sphingomonadales</taxon>
        <taxon>Erythrobacteraceae</taxon>
        <taxon>Aurantiacibacter</taxon>
    </lineage>
</organism>
<dbReference type="Pfam" id="PF00078">
    <property type="entry name" value="RVT_1"/>
    <property type="match status" value="1"/>
</dbReference>
<dbReference type="OrthoDB" id="9793236at2"/>
<dbReference type="InterPro" id="IPR043128">
    <property type="entry name" value="Rev_trsase/Diguanyl_cyclase"/>
</dbReference>
<accession>A0A3N5CSN5</accession>
<dbReference type="AlphaFoldDB" id="A0A3N5CSN5"/>